<dbReference type="PROSITE" id="PS50180">
    <property type="entry name" value="GAE"/>
    <property type="match status" value="1"/>
</dbReference>
<evidence type="ECO:0000256" key="6">
    <source>
        <dbReference type="ARBA" id="ARBA00022843"/>
    </source>
</evidence>
<dbReference type="Gene3D" id="1.20.5.170">
    <property type="match status" value="1"/>
</dbReference>
<dbReference type="AlphaFoldDB" id="A0A6P7N218"/>
<evidence type="ECO:0000256" key="3">
    <source>
        <dbReference type="ARBA" id="ARBA00008099"/>
    </source>
</evidence>
<evidence type="ECO:0000256" key="4">
    <source>
        <dbReference type="ARBA" id="ARBA00022448"/>
    </source>
</evidence>
<dbReference type="PROSITE" id="PS50179">
    <property type="entry name" value="VHS"/>
    <property type="match status" value="1"/>
</dbReference>
<evidence type="ECO:0000313" key="15">
    <source>
        <dbReference type="RefSeq" id="XP_029013327.1"/>
    </source>
</evidence>
<evidence type="ECO:0000256" key="1">
    <source>
        <dbReference type="ARBA" id="ARBA00004150"/>
    </source>
</evidence>
<keyword evidence="5" id="KW-0967">Endosome</keyword>
<dbReference type="GO" id="GO:0031267">
    <property type="term" value="F:small GTPase binding"/>
    <property type="evidence" value="ECO:0007669"/>
    <property type="project" value="InterPro"/>
</dbReference>
<evidence type="ECO:0000259" key="13">
    <source>
        <dbReference type="PROSITE" id="PS50909"/>
    </source>
</evidence>
<dbReference type="CTD" id="492643"/>
<feature type="domain" description="VHS" evidence="11">
    <location>
        <begin position="15"/>
        <end position="145"/>
    </location>
</feature>
<dbReference type="InterPro" id="IPR044111">
    <property type="entry name" value="GAT_GGA3"/>
</dbReference>
<evidence type="ECO:0000256" key="10">
    <source>
        <dbReference type="SAM" id="MobiDB-lite"/>
    </source>
</evidence>
<dbReference type="Pfam" id="PF00790">
    <property type="entry name" value="VHS"/>
    <property type="match status" value="1"/>
</dbReference>
<dbReference type="FunFam" id="2.60.40.1230:FF:000001">
    <property type="entry name" value="ADP-ribosylation factor-binding protein GGA1 isoform 1"/>
    <property type="match status" value="1"/>
</dbReference>
<dbReference type="InParanoid" id="A0A6P7N218"/>
<accession>A0A6P7N218</accession>
<organism evidence="14 15">
    <name type="scientific">Betta splendens</name>
    <name type="common">Siamese fighting fish</name>
    <dbReference type="NCBI Taxonomy" id="158456"/>
    <lineage>
        <taxon>Eukaryota</taxon>
        <taxon>Metazoa</taxon>
        <taxon>Chordata</taxon>
        <taxon>Craniata</taxon>
        <taxon>Vertebrata</taxon>
        <taxon>Euteleostomi</taxon>
        <taxon>Actinopterygii</taxon>
        <taxon>Neopterygii</taxon>
        <taxon>Teleostei</taxon>
        <taxon>Neoteleostei</taxon>
        <taxon>Acanthomorphata</taxon>
        <taxon>Anabantaria</taxon>
        <taxon>Anabantiformes</taxon>
        <taxon>Anabantoidei</taxon>
        <taxon>Osphronemidae</taxon>
        <taxon>Betta</taxon>
    </lineage>
</organism>
<evidence type="ECO:0000256" key="2">
    <source>
        <dbReference type="ARBA" id="ARBA00004220"/>
    </source>
</evidence>
<dbReference type="InterPro" id="IPR004152">
    <property type="entry name" value="GAT_dom"/>
</dbReference>
<dbReference type="Pfam" id="PF03127">
    <property type="entry name" value="GAT"/>
    <property type="match status" value="1"/>
</dbReference>
<feature type="domain" description="GAT" evidence="13">
    <location>
        <begin position="170"/>
        <end position="297"/>
    </location>
</feature>
<dbReference type="SMART" id="SM00288">
    <property type="entry name" value="VHS"/>
    <property type="match status" value="1"/>
</dbReference>
<proteinExistence type="inferred from homology"/>
<keyword evidence="8" id="KW-0333">Golgi apparatus</keyword>
<dbReference type="Pfam" id="PF18308">
    <property type="entry name" value="GGA_N-GAT"/>
    <property type="match status" value="1"/>
</dbReference>
<evidence type="ECO:0000259" key="11">
    <source>
        <dbReference type="PROSITE" id="PS50179"/>
    </source>
</evidence>
<dbReference type="GO" id="GO:0034394">
    <property type="term" value="P:protein localization to cell surface"/>
    <property type="evidence" value="ECO:0007669"/>
    <property type="project" value="TreeGrafter"/>
</dbReference>
<dbReference type="Gene3D" id="1.20.58.160">
    <property type="match status" value="1"/>
</dbReference>
<dbReference type="InterPro" id="IPR041198">
    <property type="entry name" value="GGA_N-GAT"/>
</dbReference>
<dbReference type="InterPro" id="IPR002014">
    <property type="entry name" value="VHS_dom"/>
</dbReference>
<feature type="domain" description="GAE" evidence="12">
    <location>
        <begin position="632"/>
        <end position="753"/>
    </location>
</feature>
<dbReference type="InterPro" id="IPR027422">
    <property type="entry name" value="GGA1-3"/>
</dbReference>
<dbReference type="InterPro" id="IPR008153">
    <property type="entry name" value="GAE_dom"/>
</dbReference>
<keyword evidence="6" id="KW-0832">Ubl conjugation</keyword>
<keyword evidence="7" id="KW-0653">Protein transport</keyword>
<dbReference type="PROSITE" id="PS50909">
    <property type="entry name" value="GAT"/>
    <property type="match status" value="1"/>
</dbReference>
<dbReference type="Gene3D" id="1.25.40.90">
    <property type="match status" value="1"/>
</dbReference>
<dbReference type="FunFam" id="1.25.40.90:FF:000011">
    <property type="entry name" value="ADP-ribosylation factor-binding protein GGA3 isoform X1"/>
    <property type="match status" value="1"/>
</dbReference>
<dbReference type="SUPFAM" id="SSF89009">
    <property type="entry name" value="GAT-like domain"/>
    <property type="match status" value="1"/>
</dbReference>
<sequence>MAGDGESLESWLNKATNPSNRQEDWEYIMGFCDQINKELEGPQISVRLLAHKIQSPQEWEAMQALLVLEACMKNCGRRFHNEVGKFRFLNELIKVVSPKYLGEKVSETVKTKVIEMLYSWTLSLPDEAKICEAYQMLKSQGIVIGDPEISPDATLIPSPSPRPRNPVFDDEKKSKRLSELLKSKKPEDLQEANRLIKNMVKEDEVRMQKAVKLKSTLEAVSNSVKLLNEMLAHFSPDDSAEEDKELIKELYADCDKLRQSVFNLATETEDNDSSLGEILQASDDLSHCINSYKKIVEGQKINGETEEAQPPARRGTGSTHHSEILIDLTGLGVQSPSPAEQQPLAAPLPLPAGSLCGSAAADRQSENLHAPSAALSLLDEELLSLGLGEPVSTTPSLTNHGNLNQIQDSSQELHLFDTASSSGPTVCTPSLIPDVLSATVAPVTTVKSSTSSLSFPDPVFTTSPVSIETVSTQSVLFPPPNSSLLTSCVPAALSQSFSTASPAPQSTHVTGQKVSTSHGALQSPSSSLSHNLQDLALLDLGNAKIPHSTPIVMTDFGSLLAKTDGLPISSTLSSGTFFSTTSTCTPEKSVADDSPLLRSLSPLLTLSEASPARGQEASLASVFVPLDAIKPSKMCPVTAYDKNGVRLLLHFAADCPPGRPDVLVMVASMLNTAPLPVKGIVLQAAVPKTMKVRLQPPSGTELAPFNPILPPAAITQVMLLANPLKEKVRMRYKLTFLLGEQALTEVGEVNEFPPADEWGAL</sequence>
<dbReference type="PANTHER" id="PTHR45905:SF3">
    <property type="entry name" value="ADP-RIBOSYLATION FACTOR-BINDING PROTEIN GGA3"/>
    <property type="match status" value="1"/>
</dbReference>
<evidence type="ECO:0000256" key="7">
    <source>
        <dbReference type="ARBA" id="ARBA00022927"/>
    </source>
</evidence>
<dbReference type="RefSeq" id="XP_029013327.1">
    <property type="nucleotide sequence ID" value="XM_029157494.3"/>
</dbReference>
<evidence type="ECO:0000313" key="14">
    <source>
        <dbReference type="Proteomes" id="UP000515150"/>
    </source>
</evidence>
<dbReference type="SUPFAM" id="SSF49348">
    <property type="entry name" value="Clathrin adaptor appendage domain"/>
    <property type="match status" value="1"/>
</dbReference>
<dbReference type="GO" id="GO:0005802">
    <property type="term" value="C:trans-Golgi network"/>
    <property type="evidence" value="ECO:0007669"/>
    <property type="project" value="InterPro"/>
</dbReference>
<dbReference type="SUPFAM" id="SSF48464">
    <property type="entry name" value="ENTH/VHS domain"/>
    <property type="match status" value="1"/>
</dbReference>
<comment type="subcellular location">
    <subcellularLocation>
        <location evidence="2">Early endosome membrane</location>
        <topology evidence="2">Peripheral membrane protein</topology>
    </subcellularLocation>
    <subcellularLocation>
        <location evidence="1">Golgi apparatus</location>
        <location evidence="1">trans-Golgi network membrane</location>
        <topology evidence="1">Peripheral membrane protein</topology>
    </subcellularLocation>
</comment>
<dbReference type="KEGG" id="bspl:114859390"/>
<keyword evidence="9" id="KW-0472">Membrane</keyword>
<dbReference type="GO" id="GO:0006893">
    <property type="term" value="P:Golgi to plasma membrane transport"/>
    <property type="evidence" value="ECO:0007669"/>
    <property type="project" value="TreeGrafter"/>
</dbReference>
<evidence type="ECO:0000256" key="8">
    <source>
        <dbReference type="ARBA" id="ARBA00023034"/>
    </source>
</evidence>
<dbReference type="Proteomes" id="UP000515150">
    <property type="component" value="Chromosome 1"/>
</dbReference>
<dbReference type="InterPro" id="IPR013041">
    <property type="entry name" value="Clathrin_app_Ig-like_sf"/>
</dbReference>
<dbReference type="PANTHER" id="PTHR45905">
    <property type="entry name" value="GOLGI-LOCALIZED, GAMMA-ADAPTIN EAR CONTAINING, ARF BINDING PROTEIN"/>
    <property type="match status" value="1"/>
</dbReference>
<dbReference type="GeneID" id="114859390"/>
<dbReference type="InterPro" id="IPR038425">
    <property type="entry name" value="GAT_sf"/>
</dbReference>
<dbReference type="GO" id="GO:0043130">
    <property type="term" value="F:ubiquitin binding"/>
    <property type="evidence" value="ECO:0007669"/>
    <property type="project" value="InterPro"/>
</dbReference>
<evidence type="ECO:0000259" key="12">
    <source>
        <dbReference type="PROSITE" id="PS50180"/>
    </source>
</evidence>
<dbReference type="InterPro" id="IPR008152">
    <property type="entry name" value="Clathrin_a/b/g-adaptin_app_Ig"/>
</dbReference>
<dbReference type="CDD" id="cd14240">
    <property type="entry name" value="GAT_GGA3"/>
    <property type="match status" value="1"/>
</dbReference>
<dbReference type="InterPro" id="IPR008942">
    <property type="entry name" value="ENTH_VHS"/>
</dbReference>
<dbReference type="GO" id="GO:0035091">
    <property type="term" value="F:phosphatidylinositol binding"/>
    <property type="evidence" value="ECO:0007669"/>
    <property type="project" value="InterPro"/>
</dbReference>
<dbReference type="Pfam" id="PF02883">
    <property type="entry name" value="Alpha_adaptinC2"/>
    <property type="match status" value="1"/>
</dbReference>
<dbReference type="Gene3D" id="2.60.40.1230">
    <property type="match status" value="1"/>
</dbReference>
<dbReference type="SMART" id="SM00809">
    <property type="entry name" value="Alpha_adaptinC2"/>
    <property type="match status" value="1"/>
</dbReference>
<dbReference type="GO" id="GO:0031901">
    <property type="term" value="C:early endosome membrane"/>
    <property type="evidence" value="ECO:0007669"/>
    <property type="project" value="UniProtKB-SubCell"/>
</dbReference>
<name>A0A6P7N218_BETSP</name>
<gene>
    <name evidence="15" type="primary">gga3a</name>
</gene>
<evidence type="ECO:0000256" key="9">
    <source>
        <dbReference type="ARBA" id="ARBA00023136"/>
    </source>
</evidence>
<feature type="region of interest" description="Disordered" evidence="10">
    <location>
        <begin position="499"/>
        <end position="527"/>
    </location>
</feature>
<keyword evidence="4" id="KW-0813">Transport</keyword>
<dbReference type="GO" id="GO:0006886">
    <property type="term" value="P:intracellular protein transport"/>
    <property type="evidence" value="ECO:0007669"/>
    <property type="project" value="InterPro"/>
</dbReference>
<reference evidence="15" key="1">
    <citation type="submission" date="2025-08" db="UniProtKB">
        <authorList>
            <consortium name="RefSeq"/>
        </authorList>
    </citation>
    <scope>IDENTIFICATION</scope>
</reference>
<protein>
    <submittedName>
        <fullName evidence="15">ADP-ribosylation factor-binding protein GGA3a</fullName>
    </submittedName>
</protein>
<comment type="similarity">
    <text evidence="3">Belongs to the GGA protein family.</text>
</comment>
<evidence type="ECO:0000256" key="5">
    <source>
        <dbReference type="ARBA" id="ARBA00022753"/>
    </source>
</evidence>
<dbReference type="OrthoDB" id="447025at2759"/>
<feature type="region of interest" description="Disordered" evidence="10">
    <location>
        <begin position="300"/>
        <end position="320"/>
    </location>
</feature>
<keyword evidence="14" id="KW-1185">Reference proteome</keyword>